<organism evidence="2 3">
    <name type="scientific">Zophobas morio</name>
    <dbReference type="NCBI Taxonomy" id="2755281"/>
    <lineage>
        <taxon>Eukaryota</taxon>
        <taxon>Metazoa</taxon>
        <taxon>Ecdysozoa</taxon>
        <taxon>Arthropoda</taxon>
        <taxon>Hexapoda</taxon>
        <taxon>Insecta</taxon>
        <taxon>Pterygota</taxon>
        <taxon>Neoptera</taxon>
        <taxon>Endopterygota</taxon>
        <taxon>Coleoptera</taxon>
        <taxon>Polyphaga</taxon>
        <taxon>Cucujiformia</taxon>
        <taxon>Tenebrionidae</taxon>
        <taxon>Zophobas</taxon>
    </lineage>
</organism>
<evidence type="ECO:0000313" key="3">
    <source>
        <dbReference type="Proteomes" id="UP001168821"/>
    </source>
</evidence>
<dbReference type="Proteomes" id="UP001168821">
    <property type="component" value="Unassembled WGS sequence"/>
</dbReference>
<evidence type="ECO:0008006" key="4">
    <source>
        <dbReference type="Google" id="ProtNLM"/>
    </source>
</evidence>
<dbReference type="GO" id="GO:0071933">
    <property type="term" value="F:Arp2/3 complex binding"/>
    <property type="evidence" value="ECO:0007669"/>
    <property type="project" value="TreeGrafter"/>
</dbReference>
<dbReference type="GO" id="GO:0005856">
    <property type="term" value="C:cytoskeleton"/>
    <property type="evidence" value="ECO:0007669"/>
    <property type="project" value="UniProtKB-SubCell"/>
</dbReference>
<dbReference type="GO" id="GO:2000601">
    <property type="term" value="P:positive regulation of Arp2/3 complex-mediated actin nucleation"/>
    <property type="evidence" value="ECO:0007669"/>
    <property type="project" value="TreeGrafter"/>
</dbReference>
<name>A0AA38J5M3_9CUCU</name>
<dbReference type="PANTHER" id="PTHR12902">
    <property type="entry name" value="WASP-1"/>
    <property type="match status" value="1"/>
</dbReference>
<proteinExistence type="inferred from homology"/>
<dbReference type="GO" id="GO:0034237">
    <property type="term" value="F:protein kinase A regulatory subunit binding"/>
    <property type="evidence" value="ECO:0007669"/>
    <property type="project" value="TreeGrafter"/>
</dbReference>
<dbReference type="EMBL" id="JALNTZ010000001">
    <property type="protein sequence ID" value="KAJ3667188.1"/>
    <property type="molecule type" value="Genomic_DNA"/>
</dbReference>
<protein>
    <recommendedName>
        <fullName evidence="4">Wiskott-Aldrich syndrome protein family member 3</fullName>
    </recommendedName>
</protein>
<evidence type="ECO:0000256" key="1">
    <source>
        <dbReference type="ARBA" id="ARBA00006993"/>
    </source>
</evidence>
<evidence type="ECO:0000313" key="2">
    <source>
        <dbReference type="EMBL" id="KAJ3667188.1"/>
    </source>
</evidence>
<gene>
    <name evidence="2" type="ORF">Zmor_002588</name>
</gene>
<dbReference type="Gene3D" id="1.20.5.340">
    <property type="match status" value="1"/>
</dbReference>
<comment type="similarity">
    <text evidence="1">Belongs to the SCAR/WAVE family.</text>
</comment>
<dbReference type="PANTHER" id="PTHR12902:SF1">
    <property type="entry name" value="WISKOTT-ALDRICH SYNDROME PROTEIN FAMILY MEMBER"/>
    <property type="match status" value="1"/>
</dbReference>
<dbReference type="InterPro" id="IPR028288">
    <property type="entry name" value="SCAR/WAVE_fam"/>
</dbReference>
<accession>A0AA38J5M3</accession>
<reference evidence="2" key="1">
    <citation type="journal article" date="2023" name="G3 (Bethesda)">
        <title>Whole genome assemblies of Zophobas morio and Tenebrio molitor.</title>
        <authorList>
            <person name="Kaur S."/>
            <person name="Stinson S.A."/>
            <person name="diCenzo G.C."/>
        </authorList>
    </citation>
    <scope>NUCLEOTIDE SEQUENCE</scope>
    <source>
        <strain evidence="2">QUZm001</strain>
    </source>
</reference>
<dbReference type="AlphaFoldDB" id="A0AA38J5M3"/>
<keyword evidence="3" id="KW-1185">Reference proteome</keyword>
<sequence>MPFVQRVVEPKYLSRTSLWDEDGRPLVSDDELEAVTNNTLSNALRQLASLVLVADDIFLELGDQLKEINKRSEGLRAKIEAVEGRVAAYDPKKVTVRKCFCTAVSGRASTARVALKYLQVYAEAGAAWGGGARAPRLAGFLRVNKDYRVCFDELRVCEWYFRSVVL</sequence>
<dbReference type="GO" id="GO:0003779">
    <property type="term" value="F:actin binding"/>
    <property type="evidence" value="ECO:0007669"/>
    <property type="project" value="UniProtKB-KW"/>
</dbReference>
<dbReference type="GO" id="GO:0031209">
    <property type="term" value="C:SCAR complex"/>
    <property type="evidence" value="ECO:0007669"/>
    <property type="project" value="TreeGrafter"/>
</dbReference>
<comment type="caution">
    <text evidence="2">The sequence shown here is derived from an EMBL/GenBank/DDBJ whole genome shotgun (WGS) entry which is preliminary data.</text>
</comment>
<dbReference type="GO" id="GO:0030036">
    <property type="term" value="P:actin cytoskeleton organization"/>
    <property type="evidence" value="ECO:0007669"/>
    <property type="project" value="InterPro"/>
</dbReference>